<evidence type="ECO:0000259" key="1">
    <source>
        <dbReference type="PROSITE" id="PS51186"/>
    </source>
</evidence>
<name>A0A843YP45_9BURK</name>
<dbReference type="EMBL" id="WINI01000007">
    <property type="protein sequence ID" value="MQR01599.1"/>
    <property type="molecule type" value="Genomic_DNA"/>
</dbReference>
<dbReference type="InterPro" id="IPR016181">
    <property type="entry name" value="Acyl_CoA_acyltransferase"/>
</dbReference>
<dbReference type="Pfam" id="PF00583">
    <property type="entry name" value="Acetyltransf_1"/>
    <property type="match status" value="1"/>
</dbReference>
<evidence type="ECO:0000313" key="3">
    <source>
        <dbReference type="Proteomes" id="UP000451565"/>
    </source>
</evidence>
<dbReference type="PROSITE" id="PS51186">
    <property type="entry name" value="GNAT"/>
    <property type="match status" value="1"/>
</dbReference>
<keyword evidence="2" id="KW-0808">Transferase</keyword>
<comment type="caution">
    <text evidence="2">The sequence shown here is derived from an EMBL/GenBank/DDBJ whole genome shotgun (WGS) entry which is preliminary data.</text>
</comment>
<dbReference type="AlphaFoldDB" id="A0A843YP45"/>
<feature type="domain" description="N-acetyltransferase" evidence="1">
    <location>
        <begin position="37"/>
        <end position="184"/>
    </location>
</feature>
<evidence type="ECO:0000313" key="2">
    <source>
        <dbReference type="EMBL" id="MQR01599.1"/>
    </source>
</evidence>
<gene>
    <name evidence="2" type="ORF">GEV47_13035</name>
</gene>
<reference evidence="2 3" key="1">
    <citation type="submission" date="2019-10" db="EMBL/GenBank/DDBJ databases">
        <title>Glaciimonas soli sp. nov., a psychrophilic bacterium isolated from the forest soil of a high elevation mountain in Taiwan.</title>
        <authorList>
            <person name="Wang L.-T."/>
            <person name="Shieh W.Y."/>
        </authorList>
    </citation>
    <scope>NUCLEOTIDE SEQUENCE [LARGE SCALE GENOMIC DNA]</scope>
    <source>
        <strain evidence="2 3">GS1</strain>
    </source>
</reference>
<keyword evidence="3" id="KW-1185">Reference proteome</keyword>
<dbReference type="Proteomes" id="UP000451565">
    <property type="component" value="Unassembled WGS sequence"/>
</dbReference>
<dbReference type="GO" id="GO:0016747">
    <property type="term" value="F:acyltransferase activity, transferring groups other than amino-acyl groups"/>
    <property type="evidence" value="ECO:0007669"/>
    <property type="project" value="InterPro"/>
</dbReference>
<dbReference type="OrthoDB" id="8479334at2"/>
<dbReference type="InterPro" id="IPR000182">
    <property type="entry name" value="GNAT_dom"/>
</dbReference>
<dbReference type="SUPFAM" id="SSF55729">
    <property type="entry name" value="Acyl-CoA N-acyltransferases (Nat)"/>
    <property type="match status" value="1"/>
</dbReference>
<accession>A0A843YP45</accession>
<protein>
    <submittedName>
        <fullName evidence="2">GNAT family N-acetyltransferase</fullName>
    </submittedName>
</protein>
<dbReference type="CDD" id="cd04301">
    <property type="entry name" value="NAT_SF"/>
    <property type="match status" value="1"/>
</dbReference>
<proteinExistence type="predicted"/>
<dbReference type="Gene3D" id="3.40.630.30">
    <property type="match status" value="1"/>
</dbReference>
<sequence>MCVRVCQLYGIGSCKVSNQESLVANVIVRRAELSEKVAIRNLLELYTHDLSEFWPNEVDEHGLFGYPTLDYYWREPDHTPFIFTVDDNYVGFALVNNDVCLPENKLWMAQFFVMRRYRGRGIAREAAIAIFDEMPGKWEVGQIPLNKPAQIFWRKTILAYTKNKFNETYLENDAWHGTLQWFDNSRPPLEVS</sequence>
<organism evidence="2 3">
    <name type="scientific">Glaciimonas soli</name>
    <dbReference type="NCBI Taxonomy" id="2590999"/>
    <lineage>
        <taxon>Bacteria</taxon>
        <taxon>Pseudomonadati</taxon>
        <taxon>Pseudomonadota</taxon>
        <taxon>Betaproteobacteria</taxon>
        <taxon>Burkholderiales</taxon>
        <taxon>Oxalobacteraceae</taxon>
        <taxon>Glaciimonas</taxon>
    </lineage>
</organism>